<evidence type="ECO:0000313" key="3">
    <source>
        <dbReference type="EMBL" id="MBB6557746.1"/>
    </source>
</evidence>
<gene>
    <name evidence="3" type="ORF">HNP48_000410</name>
</gene>
<dbReference type="EMBL" id="JACHLK010000001">
    <property type="protein sequence ID" value="MBB6557746.1"/>
    <property type="molecule type" value="Genomic_DNA"/>
</dbReference>
<feature type="transmembrane region" description="Helical" evidence="2">
    <location>
        <begin position="28"/>
        <end position="49"/>
    </location>
</feature>
<dbReference type="RefSeq" id="WP_184855179.1">
    <property type="nucleotide sequence ID" value="NZ_JACHLK010000001.1"/>
</dbReference>
<dbReference type="Proteomes" id="UP000575083">
    <property type="component" value="Unassembled WGS sequence"/>
</dbReference>
<proteinExistence type="predicted"/>
<feature type="region of interest" description="Disordered" evidence="1">
    <location>
        <begin position="56"/>
        <end position="76"/>
    </location>
</feature>
<organism evidence="3 4">
    <name type="scientific">Acidovorax soli</name>
    <dbReference type="NCBI Taxonomy" id="592050"/>
    <lineage>
        <taxon>Bacteria</taxon>
        <taxon>Pseudomonadati</taxon>
        <taxon>Pseudomonadota</taxon>
        <taxon>Betaproteobacteria</taxon>
        <taxon>Burkholderiales</taxon>
        <taxon>Comamonadaceae</taxon>
        <taxon>Acidovorax</taxon>
    </lineage>
</organism>
<protein>
    <submittedName>
        <fullName evidence="3">Uncharacterized protein</fullName>
    </submittedName>
</protein>
<name>A0A7X0U765_9BURK</name>
<keyword evidence="2" id="KW-1133">Transmembrane helix</keyword>
<sequence length="253" mass="26490">MPKRPRTEVAAGRRGRAARRDRQRGELLMVRTVAVVAVLLLLLGIPLWMKHERDKRTEGQARKESPAPVAKSPAAKAMAPAAAQASAPAVTGGMGHGLTFALLADDAKLPAEVARLGCAGEPRATDRPLKDDHPCNHQQGDTSCRVVLPVLCIQPGTAAKPVGGADGTYAGWTGGQLAPTQPVMGAILTSSALASARCEKELGSGWRMADVKDGLDSGSIAGLRTTNTTLGQGTRYWVQTQDQPANCWNSSGS</sequence>
<dbReference type="AlphaFoldDB" id="A0A7X0U765"/>
<evidence type="ECO:0000313" key="4">
    <source>
        <dbReference type="Proteomes" id="UP000575083"/>
    </source>
</evidence>
<reference evidence="3 4" key="1">
    <citation type="submission" date="2020-08" db="EMBL/GenBank/DDBJ databases">
        <title>Functional genomics of gut bacteria from endangered species of beetles.</title>
        <authorList>
            <person name="Carlos-Shanley C."/>
        </authorList>
    </citation>
    <scope>NUCLEOTIDE SEQUENCE [LARGE SCALE GENOMIC DNA]</scope>
    <source>
        <strain evidence="3 4">S00198</strain>
    </source>
</reference>
<evidence type="ECO:0000256" key="1">
    <source>
        <dbReference type="SAM" id="MobiDB-lite"/>
    </source>
</evidence>
<keyword evidence="2" id="KW-0472">Membrane</keyword>
<feature type="region of interest" description="Disordered" evidence="1">
    <location>
        <begin position="1"/>
        <end position="21"/>
    </location>
</feature>
<evidence type="ECO:0000256" key="2">
    <source>
        <dbReference type="SAM" id="Phobius"/>
    </source>
</evidence>
<keyword evidence="2" id="KW-0812">Transmembrane</keyword>
<comment type="caution">
    <text evidence="3">The sequence shown here is derived from an EMBL/GenBank/DDBJ whole genome shotgun (WGS) entry which is preliminary data.</text>
</comment>
<feature type="compositionally biased region" description="Basic and acidic residues" evidence="1">
    <location>
        <begin position="56"/>
        <end position="65"/>
    </location>
</feature>
<accession>A0A7X0U765</accession>
<keyword evidence="4" id="KW-1185">Reference proteome</keyword>
<feature type="compositionally biased region" description="Low complexity" evidence="1">
    <location>
        <begin position="66"/>
        <end position="76"/>
    </location>
</feature>